<feature type="domain" description="SHOCT" evidence="3">
    <location>
        <begin position="236"/>
        <end position="263"/>
    </location>
</feature>
<dbReference type="InterPro" id="IPR018649">
    <property type="entry name" value="SHOCT"/>
</dbReference>
<evidence type="ECO:0000259" key="2">
    <source>
        <dbReference type="Pfam" id="PF03703"/>
    </source>
</evidence>
<evidence type="ECO:0000313" key="5">
    <source>
        <dbReference type="Proteomes" id="UP000245683"/>
    </source>
</evidence>
<feature type="domain" description="YdbS-like PH" evidence="2">
    <location>
        <begin position="115"/>
        <end position="183"/>
    </location>
</feature>
<name>A0A317JYJ4_9ACTN</name>
<comment type="caution">
    <text evidence="4">The sequence shown here is derived from an EMBL/GenBank/DDBJ whole genome shotgun (WGS) entry which is preliminary data.</text>
</comment>
<gene>
    <name evidence="4" type="ORF">DLJ46_27685</name>
</gene>
<evidence type="ECO:0008006" key="6">
    <source>
        <dbReference type="Google" id="ProtNLM"/>
    </source>
</evidence>
<reference evidence="5" key="1">
    <citation type="submission" date="2018-05" db="EMBL/GenBank/DDBJ databases">
        <title>Micromonospora globispora sp. nov. and Micromonospora rugosa sp. nov., isolated from marine sediment.</title>
        <authorList>
            <person name="Carro L."/>
            <person name="Aysel V."/>
            <person name="Cetin D."/>
            <person name="Igual J.M."/>
            <person name="Klenk H.-P."/>
            <person name="Trujillo M.E."/>
            <person name="Sahin N."/>
        </authorList>
    </citation>
    <scope>NUCLEOTIDE SEQUENCE [LARGE SCALE GENOMIC DNA]</scope>
    <source>
        <strain evidence="5">S2904</strain>
    </source>
</reference>
<keyword evidence="5" id="KW-1185">Reference proteome</keyword>
<protein>
    <recommendedName>
        <fullName evidence="6">SHOCT domain-containing protein</fullName>
    </recommendedName>
</protein>
<dbReference type="OrthoDB" id="4966970at2"/>
<evidence type="ECO:0000313" key="4">
    <source>
        <dbReference type="EMBL" id="PWU44133.1"/>
    </source>
</evidence>
<dbReference type="Pfam" id="PF09851">
    <property type="entry name" value="SHOCT"/>
    <property type="match status" value="1"/>
</dbReference>
<dbReference type="Pfam" id="PF03703">
    <property type="entry name" value="bPH_2"/>
    <property type="match status" value="1"/>
</dbReference>
<dbReference type="EMBL" id="QGSV01000354">
    <property type="protein sequence ID" value="PWU44133.1"/>
    <property type="molecule type" value="Genomic_DNA"/>
</dbReference>
<dbReference type="Proteomes" id="UP000245683">
    <property type="component" value="Unassembled WGS sequence"/>
</dbReference>
<dbReference type="InterPro" id="IPR005182">
    <property type="entry name" value="YdbS-like_PH"/>
</dbReference>
<dbReference type="AlphaFoldDB" id="A0A317JYJ4"/>
<accession>A0A317JYJ4</accession>
<evidence type="ECO:0000256" key="1">
    <source>
        <dbReference type="SAM" id="MobiDB-lite"/>
    </source>
</evidence>
<organism evidence="4 5">
    <name type="scientific">Micromonospora globispora</name>
    <dbReference type="NCBI Taxonomy" id="1450148"/>
    <lineage>
        <taxon>Bacteria</taxon>
        <taxon>Bacillati</taxon>
        <taxon>Actinomycetota</taxon>
        <taxon>Actinomycetes</taxon>
        <taxon>Micromonosporales</taxon>
        <taxon>Micromonosporaceae</taxon>
        <taxon>Micromonospora</taxon>
    </lineage>
</organism>
<proteinExistence type="predicted"/>
<feature type="region of interest" description="Disordered" evidence="1">
    <location>
        <begin position="1"/>
        <end position="67"/>
    </location>
</feature>
<sequence length="266" mass="28411">MALRFNTPPGWPPAPEGWLPPAGWQPEPSWPAPPAGWQLFVDDPAPHTAANLPAMRRPADVTPQGPRPDVIDVHPMAPAPASPPPAVPVSPPPALEPGVLWAATGQPLTGIGAGRYRLTATMLYFERGVLSTNAQQVPIVNVADVDLRQSITQKARGVGNVMVKVQRPNGFELVVLEDIPEPRKAVAIINETAHAARLAQQDRMNTRHYSGLPAMAPSPQVTPAAPSAPAPVDPIAQLRQLGELRDAGILTEEEFTAKKAEILSRL</sequence>
<evidence type="ECO:0000259" key="3">
    <source>
        <dbReference type="Pfam" id="PF09851"/>
    </source>
</evidence>